<proteinExistence type="predicted"/>
<dbReference type="AlphaFoldDB" id="A0A8D8QTG8"/>
<protein>
    <submittedName>
        <fullName evidence="1">Uncharacterized protein</fullName>
    </submittedName>
</protein>
<dbReference type="EMBL" id="HBUF01097884">
    <property type="protein sequence ID" value="CAG6637331.1"/>
    <property type="molecule type" value="Transcribed_RNA"/>
</dbReference>
<dbReference type="EMBL" id="HBUF01097885">
    <property type="protein sequence ID" value="CAG6637332.1"/>
    <property type="molecule type" value="Transcribed_RNA"/>
</dbReference>
<accession>A0A8D8QTG8</accession>
<sequence>MLCSVDKSSHLQLRLRYWQPHLQAVCKQYTQTQRCVSKEYSTRSLAIFLANIPISRAESLFHKVVQTVEFRVTIEQHLKANYILEKNNIQIEILKEFRQVADGP</sequence>
<name>A0A8D8QTG8_9HEMI</name>
<evidence type="ECO:0000313" key="1">
    <source>
        <dbReference type="EMBL" id="CAG6637331.1"/>
    </source>
</evidence>
<reference evidence="1" key="1">
    <citation type="submission" date="2021-05" db="EMBL/GenBank/DDBJ databases">
        <authorList>
            <person name="Alioto T."/>
            <person name="Alioto T."/>
            <person name="Gomez Garrido J."/>
        </authorList>
    </citation>
    <scope>NUCLEOTIDE SEQUENCE</scope>
</reference>
<organism evidence="1">
    <name type="scientific">Cacopsylla melanoneura</name>
    <dbReference type="NCBI Taxonomy" id="428564"/>
    <lineage>
        <taxon>Eukaryota</taxon>
        <taxon>Metazoa</taxon>
        <taxon>Ecdysozoa</taxon>
        <taxon>Arthropoda</taxon>
        <taxon>Hexapoda</taxon>
        <taxon>Insecta</taxon>
        <taxon>Pterygota</taxon>
        <taxon>Neoptera</taxon>
        <taxon>Paraneoptera</taxon>
        <taxon>Hemiptera</taxon>
        <taxon>Sternorrhyncha</taxon>
        <taxon>Psylloidea</taxon>
        <taxon>Psyllidae</taxon>
        <taxon>Psyllinae</taxon>
        <taxon>Cacopsylla</taxon>
    </lineage>
</organism>